<dbReference type="GO" id="GO:0016887">
    <property type="term" value="F:ATP hydrolysis activity"/>
    <property type="evidence" value="ECO:0007669"/>
    <property type="project" value="InterPro"/>
</dbReference>
<dbReference type="PANTHER" id="PTHR43392">
    <property type="entry name" value="AAA-TYPE ATPASE FAMILY PROTEIN / ANKYRIN REPEAT FAMILY PROTEIN"/>
    <property type="match status" value="1"/>
</dbReference>
<keyword evidence="2" id="KW-0547">Nucleotide-binding</keyword>
<evidence type="ECO:0000313" key="5">
    <source>
        <dbReference type="EMBL" id="AFM04170.1"/>
    </source>
</evidence>
<dbReference type="InterPro" id="IPR003593">
    <property type="entry name" value="AAA+_ATPase"/>
</dbReference>
<keyword evidence="6" id="KW-1185">Reference proteome</keyword>
<dbReference type="AlphaFoldDB" id="I4AJN5"/>
<dbReference type="InterPro" id="IPR041627">
    <property type="entry name" value="AAA_lid_6"/>
</dbReference>
<dbReference type="Gene3D" id="3.40.50.300">
    <property type="entry name" value="P-loop containing nucleotide triphosphate hydrolases"/>
    <property type="match status" value="2"/>
</dbReference>
<sequence length="881" mass="101559">MMFRNKQSEEKFYKFKDLKIYSSPEWLANGMRKYRTVFESIETSYLYVELSFYNKLFDVEEWEAEFLLKCYRLSNRKEREIVCEINVNQVISPQHNIVNIREGWGNDEVGTFWTRGDYVWEVYLDGEIFGTKPFYIESGGPVTPQNNPYFEMQTIKLYEGTQDGVEEENRIYHKQFSAAESKYIWVEFNFENLQEDDFYCELTFNIYNETRQLKGQTIELKKIEQDEDFIEIISGYGSDVKGSWIAGHYTLEVIFMDRLIAIVPFEVGKKFVTGNTVIYPPSSFLTGRAYSNPAKENEESEEEETYEQVVERLNNLIGLKDLKKRIHDYTSYLQFTQIRQEKGLKEDKNLNLHLIFKGNPGTGKTTIAQMMGKIYNHLGLLSTGELHEVGRAELIGQYIGQTAPKVKDIIDRARGGVLFIDEAYSLIRSGEDSKDYGQEVIEILVKEISDGKGDIAIILAGYTQPMETLLESNPGLKSRFPVQFEFPDYTPAELLEIAKLTEKESDLEFTPEALYILSKKITEEYRKRDATFGNARFVKTTIREAKMNLGIRVMKMEDAKNLSKTELSTIHVADVAHLTAGKMITPLLLSIDEEELQRSMAELHALVGLSEVKKRIDELIALVRFYQQTGRNVLNQFSLHMIFKGNPGTGKTTVARILSTIYRALGVLERGQLVECDRQSLVAGFVGQTAIKTQEKINSAIGGILFIDEAYSLTSDSKTQNDFGKEALETILKQMEDKRGEFIVIAAGYTQNMEQFVEMNPGLKSRFDRTIIFKDLTTEELLEVAKGYFEQEKFILTEETQTYLKNQITTLHAQRDKYFGNARTIRTIAQEAVRQQHLRMASLSETERTEQIMQTLEKEDLEKVNFNYEDLTGKRKMGFRM</sequence>
<comment type="similarity">
    <text evidence="1">Belongs to the CbxX/CfxQ family.</text>
</comment>
<dbReference type="Pfam" id="PF17866">
    <property type="entry name" value="AAA_lid_6"/>
    <property type="match status" value="2"/>
</dbReference>
<dbReference type="InterPro" id="IPR050773">
    <property type="entry name" value="CbxX/CfxQ_RuBisCO_ESX"/>
</dbReference>
<dbReference type="PANTHER" id="PTHR43392:SF2">
    <property type="entry name" value="AAA-TYPE ATPASE FAMILY PROTEIN _ ANKYRIN REPEAT FAMILY PROTEIN"/>
    <property type="match status" value="1"/>
</dbReference>
<reference evidence="6" key="1">
    <citation type="submission" date="2012-06" db="EMBL/GenBank/DDBJ databases">
        <title>The complete genome of Flexibacter litoralis DSM 6794.</title>
        <authorList>
            <person name="Lucas S."/>
            <person name="Copeland A."/>
            <person name="Lapidus A."/>
            <person name="Glavina del Rio T."/>
            <person name="Dalin E."/>
            <person name="Tice H."/>
            <person name="Bruce D."/>
            <person name="Goodwin L."/>
            <person name="Pitluck S."/>
            <person name="Peters L."/>
            <person name="Ovchinnikova G."/>
            <person name="Lu M."/>
            <person name="Kyrpides N."/>
            <person name="Mavromatis K."/>
            <person name="Ivanova N."/>
            <person name="Brettin T."/>
            <person name="Detter J.C."/>
            <person name="Han C."/>
            <person name="Larimer F."/>
            <person name="Land M."/>
            <person name="Hauser L."/>
            <person name="Markowitz V."/>
            <person name="Cheng J.-F."/>
            <person name="Hugenholtz P."/>
            <person name="Woyke T."/>
            <person name="Wu D."/>
            <person name="Spring S."/>
            <person name="Lang E."/>
            <person name="Kopitz M."/>
            <person name="Brambilla E."/>
            <person name="Klenk H.-P."/>
            <person name="Eisen J.A."/>
        </authorList>
    </citation>
    <scope>NUCLEOTIDE SEQUENCE [LARGE SCALE GENOMIC DNA]</scope>
    <source>
        <strain evidence="6">ATCC 23117 / DSM 6794 / NBRC 15988 / NCIMB 1366 / Sio-4</strain>
    </source>
</reference>
<dbReference type="InterPro" id="IPR003959">
    <property type="entry name" value="ATPase_AAA_core"/>
</dbReference>
<feature type="domain" description="AAA+ ATPase" evidence="4">
    <location>
        <begin position="637"/>
        <end position="777"/>
    </location>
</feature>
<evidence type="ECO:0000256" key="1">
    <source>
        <dbReference type="ARBA" id="ARBA00010378"/>
    </source>
</evidence>
<feature type="domain" description="AAA+ ATPase" evidence="4">
    <location>
        <begin position="350"/>
        <end position="490"/>
    </location>
</feature>
<gene>
    <name evidence="5" type="ordered locus">Fleli_1771</name>
</gene>
<organism evidence="5 6">
    <name type="scientific">Bernardetia litoralis (strain ATCC 23117 / DSM 6794 / NBRC 15988 / NCIMB 1366 / Fx l1 / Sio-4)</name>
    <name type="common">Flexibacter litoralis</name>
    <dbReference type="NCBI Taxonomy" id="880071"/>
    <lineage>
        <taxon>Bacteria</taxon>
        <taxon>Pseudomonadati</taxon>
        <taxon>Bacteroidota</taxon>
        <taxon>Cytophagia</taxon>
        <taxon>Cytophagales</taxon>
        <taxon>Bernardetiaceae</taxon>
        <taxon>Bernardetia</taxon>
    </lineage>
</organism>
<dbReference type="GO" id="GO:0005524">
    <property type="term" value="F:ATP binding"/>
    <property type="evidence" value="ECO:0007669"/>
    <property type="project" value="UniProtKB-KW"/>
</dbReference>
<evidence type="ECO:0000259" key="4">
    <source>
        <dbReference type="SMART" id="SM00382"/>
    </source>
</evidence>
<keyword evidence="3" id="KW-0067">ATP-binding</keyword>
<dbReference type="EMBL" id="CP003345">
    <property type="protein sequence ID" value="AFM04170.1"/>
    <property type="molecule type" value="Genomic_DNA"/>
</dbReference>
<dbReference type="FunFam" id="3.40.50.300:FF:000216">
    <property type="entry name" value="Type VII secretion ATPase EccA"/>
    <property type="match status" value="2"/>
</dbReference>
<dbReference type="Pfam" id="PF00004">
    <property type="entry name" value="AAA"/>
    <property type="match status" value="2"/>
</dbReference>
<dbReference type="PRINTS" id="PR00819">
    <property type="entry name" value="CBXCFQXSUPER"/>
</dbReference>
<dbReference type="SUPFAM" id="SSF52540">
    <property type="entry name" value="P-loop containing nucleoside triphosphate hydrolases"/>
    <property type="match status" value="2"/>
</dbReference>
<evidence type="ECO:0000256" key="2">
    <source>
        <dbReference type="ARBA" id="ARBA00022741"/>
    </source>
</evidence>
<dbReference type="SMART" id="SM00382">
    <property type="entry name" value="AAA"/>
    <property type="match status" value="2"/>
</dbReference>
<dbReference type="PATRIC" id="fig|880071.3.peg.1746"/>
<evidence type="ECO:0000313" key="6">
    <source>
        <dbReference type="Proteomes" id="UP000006054"/>
    </source>
</evidence>
<protein>
    <submittedName>
        <fullName evidence="5">AAA+ family ATPase</fullName>
    </submittedName>
</protein>
<dbReference type="STRING" id="880071.Fleli_1771"/>
<dbReference type="InterPro" id="IPR027417">
    <property type="entry name" value="P-loop_NTPase"/>
</dbReference>
<evidence type="ECO:0000256" key="3">
    <source>
        <dbReference type="ARBA" id="ARBA00022840"/>
    </source>
</evidence>
<dbReference type="InterPro" id="IPR000641">
    <property type="entry name" value="CbxX/CfxQ"/>
</dbReference>
<dbReference type="CDD" id="cd00009">
    <property type="entry name" value="AAA"/>
    <property type="match status" value="1"/>
</dbReference>
<dbReference type="eggNOG" id="COG0464">
    <property type="taxonomic scope" value="Bacteria"/>
</dbReference>
<dbReference type="Proteomes" id="UP000006054">
    <property type="component" value="Chromosome"/>
</dbReference>
<accession>I4AJN5</accession>
<name>I4AJN5_BERLS</name>
<dbReference type="Gene3D" id="1.10.8.60">
    <property type="match status" value="2"/>
</dbReference>
<proteinExistence type="inferred from homology"/>
<dbReference type="RefSeq" id="WP_014797623.1">
    <property type="nucleotide sequence ID" value="NC_018018.1"/>
</dbReference>
<dbReference type="KEGG" id="fli:Fleli_1771"/>
<dbReference type="HOGENOM" id="CLU_330349_0_0_10"/>